<organism evidence="7 8">
    <name type="scientific">Lacimonas salitolerans</name>
    <dbReference type="NCBI Taxonomy" id="1323750"/>
    <lineage>
        <taxon>Bacteria</taxon>
        <taxon>Pseudomonadati</taxon>
        <taxon>Pseudomonadota</taxon>
        <taxon>Alphaproteobacteria</taxon>
        <taxon>Rhodobacterales</taxon>
        <taxon>Paracoccaceae</taxon>
        <taxon>Lacimonas</taxon>
    </lineage>
</organism>
<feature type="transmembrane region" description="Helical" evidence="6">
    <location>
        <begin position="182"/>
        <end position="199"/>
    </location>
</feature>
<evidence type="ECO:0000256" key="5">
    <source>
        <dbReference type="ARBA" id="ARBA00023136"/>
    </source>
</evidence>
<dbReference type="PANTHER" id="PTHR33545">
    <property type="entry name" value="UPF0750 MEMBRANE PROTEIN YITT-RELATED"/>
    <property type="match status" value="1"/>
</dbReference>
<evidence type="ECO:0000256" key="2">
    <source>
        <dbReference type="ARBA" id="ARBA00022475"/>
    </source>
</evidence>
<dbReference type="InterPro" id="IPR051461">
    <property type="entry name" value="UPF0750_membrane"/>
</dbReference>
<keyword evidence="4 6" id="KW-1133">Transmembrane helix</keyword>
<sequence>MSEADITHPPEPRTHGPLADSQGIVFGALMAAFGVMMLTHMGLVTGQTAGLAVLISYATGLPFAGVFFVVNLPFYWLGLRRMGLAFTLKTFAAVGLLSGLSVVLPRYVTFGEIHPGVGAVLFGMITGAGLLALFRHGASLGGVGIVALYLQERFGWRAGFTQLAFDACVFAAAISVIPPDRVGWSLLGAVVLNLVIAVNHRRDWYVAR</sequence>
<proteinExistence type="predicted"/>
<evidence type="ECO:0000256" key="1">
    <source>
        <dbReference type="ARBA" id="ARBA00004651"/>
    </source>
</evidence>
<feature type="transmembrane region" description="Helical" evidence="6">
    <location>
        <begin position="154"/>
        <end position="176"/>
    </location>
</feature>
<feature type="transmembrane region" description="Helical" evidence="6">
    <location>
        <begin position="116"/>
        <end position="134"/>
    </location>
</feature>
<gene>
    <name evidence="7" type="ORF">ACFTOW_07690</name>
</gene>
<dbReference type="Pfam" id="PF02588">
    <property type="entry name" value="YitT_membrane"/>
    <property type="match status" value="1"/>
</dbReference>
<reference evidence="8" key="1">
    <citation type="journal article" date="2019" name="Int. J. Syst. Evol. Microbiol.">
        <title>The Global Catalogue of Microorganisms (GCM) 10K type strain sequencing project: providing services to taxonomists for standard genome sequencing and annotation.</title>
        <authorList>
            <consortium name="The Broad Institute Genomics Platform"/>
            <consortium name="The Broad Institute Genome Sequencing Center for Infectious Disease"/>
            <person name="Wu L."/>
            <person name="Ma J."/>
        </authorList>
    </citation>
    <scope>NUCLEOTIDE SEQUENCE [LARGE SCALE GENOMIC DNA]</scope>
    <source>
        <strain evidence="8">CGMCC 1.12477</strain>
    </source>
</reference>
<dbReference type="Proteomes" id="UP001597186">
    <property type="component" value="Unassembled WGS sequence"/>
</dbReference>
<comment type="caution">
    <text evidence="7">The sequence shown here is derived from an EMBL/GenBank/DDBJ whole genome shotgun (WGS) entry which is preliminary data.</text>
</comment>
<comment type="subcellular location">
    <subcellularLocation>
        <location evidence="1">Cell membrane</location>
        <topology evidence="1">Multi-pass membrane protein</topology>
    </subcellularLocation>
</comment>
<dbReference type="InterPro" id="IPR003740">
    <property type="entry name" value="YitT"/>
</dbReference>
<keyword evidence="3 6" id="KW-0812">Transmembrane</keyword>
<evidence type="ECO:0000313" key="7">
    <source>
        <dbReference type="EMBL" id="MFD1509282.1"/>
    </source>
</evidence>
<evidence type="ECO:0000313" key="8">
    <source>
        <dbReference type="Proteomes" id="UP001597186"/>
    </source>
</evidence>
<dbReference type="PANTHER" id="PTHR33545:SF5">
    <property type="entry name" value="UPF0750 MEMBRANE PROTEIN YITT"/>
    <property type="match status" value="1"/>
</dbReference>
<keyword evidence="8" id="KW-1185">Reference proteome</keyword>
<evidence type="ECO:0000256" key="6">
    <source>
        <dbReference type="SAM" id="Phobius"/>
    </source>
</evidence>
<accession>A0ABW4EG24</accession>
<feature type="transmembrane region" description="Helical" evidence="6">
    <location>
        <begin position="23"/>
        <end position="43"/>
    </location>
</feature>
<keyword evidence="2" id="KW-1003">Cell membrane</keyword>
<evidence type="ECO:0000256" key="3">
    <source>
        <dbReference type="ARBA" id="ARBA00022692"/>
    </source>
</evidence>
<evidence type="ECO:0000256" key="4">
    <source>
        <dbReference type="ARBA" id="ARBA00022989"/>
    </source>
</evidence>
<protein>
    <submittedName>
        <fullName evidence="7">YitT family protein</fullName>
    </submittedName>
</protein>
<feature type="transmembrane region" description="Helical" evidence="6">
    <location>
        <begin position="49"/>
        <end position="70"/>
    </location>
</feature>
<name>A0ABW4EG24_9RHOB</name>
<keyword evidence="5 6" id="KW-0472">Membrane</keyword>
<dbReference type="EMBL" id="JBHUDD010000048">
    <property type="protein sequence ID" value="MFD1509282.1"/>
    <property type="molecule type" value="Genomic_DNA"/>
</dbReference>
<feature type="transmembrane region" description="Helical" evidence="6">
    <location>
        <begin position="82"/>
        <end position="104"/>
    </location>
</feature>
<dbReference type="RefSeq" id="WP_379914483.1">
    <property type="nucleotide sequence ID" value="NZ_JBHUDD010000048.1"/>
</dbReference>